<evidence type="ECO:0000313" key="5">
    <source>
        <dbReference type="Proteomes" id="UP000185680"/>
    </source>
</evidence>
<dbReference type="InterPro" id="IPR002371">
    <property type="entry name" value="FlgK"/>
</dbReference>
<dbReference type="KEGG" id="hyl:LPB072_08155"/>
<gene>
    <name evidence="2" type="ORF">LPB072_08155</name>
    <name evidence="3" type="ORF">LPB72_17650</name>
</gene>
<name>A0A167GXS9_9BURK</name>
<evidence type="ECO:0000313" key="2">
    <source>
        <dbReference type="EMBL" id="AOW12819.1"/>
    </source>
</evidence>
<sequence length="106" mass="11144">MSISSTGLSGMRAAQMQLDTTAHNVANARTPGFQRQTVTQTAQAGSGGVMVQIAQEPQTAAANGADFGRLAEDMVTQHMSVYNFAANLRSVEAEDRMLGALLDTQA</sequence>
<organism evidence="2 5">
    <name type="scientific">Hydrogenophaga crassostreae</name>
    <dbReference type="NCBI Taxonomy" id="1763535"/>
    <lineage>
        <taxon>Bacteria</taxon>
        <taxon>Pseudomonadati</taxon>
        <taxon>Pseudomonadota</taxon>
        <taxon>Betaproteobacteria</taxon>
        <taxon>Burkholderiales</taxon>
        <taxon>Comamonadaceae</taxon>
        <taxon>Hydrogenophaga</taxon>
    </lineage>
</organism>
<dbReference type="STRING" id="1763535.LPB072_08155"/>
<proteinExistence type="predicted"/>
<reference evidence="2 5" key="2">
    <citation type="submission" date="2016-10" db="EMBL/GenBank/DDBJ databases">
        <title>Hydorgenophaga sp. LPB0072 isolated from gastropod.</title>
        <authorList>
            <person name="Kim E."/>
            <person name="Yi H."/>
        </authorList>
    </citation>
    <scope>NUCLEOTIDE SEQUENCE [LARGE SCALE GENOMIC DNA]</scope>
    <source>
        <strain evidence="2 5">LPB0072</strain>
    </source>
</reference>
<dbReference type="Proteomes" id="UP000185657">
    <property type="component" value="Unassembled WGS sequence"/>
</dbReference>
<dbReference type="PANTHER" id="PTHR30033:SF1">
    <property type="entry name" value="FLAGELLAR HOOK-ASSOCIATED PROTEIN 1"/>
    <property type="match status" value="1"/>
</dbReference>
<evidence type="ECO:0000313" key="4">
    <source>
        <dbReference type="Proteomes" id="UP000185657"/>
    </source>
</evidence>
<accession>A0A167GXS9</accession>
<evidence type="ECO:0000313" key="3">
    <source>
        <dbReference type="EMBL" id="OAD40006.1"/>
    </source>
</evidence>
<protein>
    <recommendedName>
        <fullName evidence="1">Flagellar basal body rod protein N-terminal domain-containing protein</fullName>
    </recommendedName>
</protein>
<dbReference type="OrthoDB" id="5986582at2"/>
<dbReference type="Pfam" id="PF00460">
    <property type="entry name" value="Flg_bb_rod"/>
    <property type="match status" value="1"/>
</dbReference>
<feature type="domain" description="Flagellar basal body rod protein N-terminal" evidence="1">
    <location>
        <begin position="6"/>
        <end position="34"/>
    </location>
</feature>
<dbReference type="RefSeq" id="WP_066093962.1">
    <property type="nucleotide sequence ID" value="NZ_CP017476.1"/>
</dbReference>
<dbReference type="Proteomes" id="UP000185680">
    <property type="component" value="Chromosome"/>
</dbReference>
<dbReference type="GO" id="GO:0005198">
    <property type="term" value="F:structural molecule activity"/>
    <property type="evidence" value="ECO:0007669"/>
    <property type="project" value="InterPro"/>
</dbReference>
<dbReference type="EMBL" id="CP017476">
    <property type="protein sequence ID" value="AOW12819.1"/>
    <property type="molecule type" value="Genomic_DNA"/>
</dbReference>
<dbReference type="EMBL" id="LVWD01000034">
    <property type="protein sequence ID" value="OAD40006.1"/>
    <property type="molecule type" value="Genomic_DNA"/>
</dbReference>
<dbReference type="GO" id="GO:0009424">
    <property type="term" value="C:bacterial-type flagellum hook"/>
    <property type="evidence" value="ECO:0007669"/>
    <property type="project" value="InterPro"/>
</dbReference>
<dbReference type="PANTHER" id="PTHR30033">
    <property type="entry name" value="FLAGELLAR HOOK-ASSOCIATED PROTEIN 1"/>
    <property type="match status" value="1"/>
</dbReference>
<evidence type="ECO:0000259" key="1">
    <source>
        <dbReference type="Pfam" id="PF00460"/>
    </source>
</evidence>
<dbReference type="AlphaFoldDB" id="A0A167GXS9"/>
<reference evidence="3 4" key="1">
    <citation type="submission" date="2016-02" db="EMBL/GenBank/DDBJ databases">
        <title>Draft genome sequence of Hydrogenophaga sp. LPB0072.</title>
        <authorList>
            <person name="Shin S.-K."/>
            <person name="Yi H."/>
        </authorList>
    </citation>
    <scope>NUCLEOTIDE SEQUENCE [LARGE SCALE GENOMIC DNA]</scope>
    <source>
        <strain evidence="3 4">LPB0072</strain>
    </source>
</reference>
<dbReference type="InterPro" id="IPR001444">
    <property type="entry name" value="Flag_bb_rod_N"/>
</dbReference>
<keyword evidence="4" id="KW-1185">Reference proteome</keyword>
<dbReference type="GO" id="GO:0044780">
    <property type="term" value="P:bacterial-type flagellum assembly"/>
    <property type="evidence" value="ECO:0007669"/>
    <property type="project" value="InterPro"/>
</dbReference>